<dbReference type="AlphaFoldDB" id="A0A0C3HGH1"/>
<evidence type="ECO:0000313" key="9">
    <source>
        <dbReference type="Proteomes" id="UP000054321"/>
    </source>
</evidence>
<dbReference type="InterPro" id="IPR001138">
    <property type="entry name" value="Zn2Cys6_DnaBD"/>
</dbReference>
<evidence type="ECO:0000256" key="3">
    <source>
        <dbReference type="ARBA" id="ARBA00023125"/>
    </source>
</evidence>
<evidence type="ECO:0000256" key="1">
    <source>
        <dbReference type="ARBA" id="ARBA00004123"/>
    </source>
</evidence>
<comment type="subcellular location">
    <subcellularLocation>
        <location evidence="1">Nucleus</location>
    </subcellularLocation>
</comment>
<feature type="non-terminal residue" evidence="8">
    <location>
        <position position="593"/>
    </location>
</feature>
<dbReference type="CDD" id="cd00067">
    <property type="entry name" value="GAL4"/>
    <property type="match status" value="1"/>
</dbReference>
<dbReference type="Proteomes" id="UP000054321">
    <property type="component" value="Unassembled WGS sequence"/>
</dbReference>
<dbReference type="GO" id="GO:0000976">
    <property type="term" value="F:transcription cis-regulatory region binding"/>
    <property type="evidence" value="ECO:0007669"/>
    <property type="project" value="TreeGrafter"/>
</dbReference>
<dbReference type="GO" id="GO:0008270">
    <property type="term" value="F:zinc ion binding"/>
    <property type="evidence" value="ECO:0007669"/>
    <property type="project" value="InterPro"/>
</dbReference>
<dbReference type="PROSITE" id="PS00463">
    <property type="entry name" value="ZN2_CY6_FUNGAL_1"/>
    <property type="match status" value="1"/>
</dbReference>
<dbReference type="PROSITE" id="PS50048">
    <property type="entry name" value="ZN2_CY6_FUNGAL_2"/>
    <property type="match status" value="1"/>
</dbReference>
<keyword evidence="2" id="KW-0805">Transcription regulation</keyword>
<gene>
    <name evidence="8" type="ORF">OIDMADRAFT_185784</name>
</gene>
<keyword evidence="4" id="KW-0804">Transcription</keyword>
<name>A0A0C3HGH1_OIDMZ</name>
<dbReference type="PANTHER" id="PTHR31845">
    <property type="entry name" value="FINGER DOMAIN PROTEIN, PUTATIVE-RELATED"/>
    <property type="match status" value="1"/>
</dbReference>
<organism evidence="8 9">
    <name type="scientific">Oidiodendron maius (strain Zn)</name>
    <dbReference type="NCBI Taxonomy" id="913774"/>
    <lineage>
        <taxon>Eukaryota</taxon>
        <taxon>Fungi</taxon>
        <taxon>Dikarya</taxon>
        <taxon>Ascomycota</taxon>
        <taxon>Pezizomycotina</taxon>
        <taxon>Leotiomycetes</taxon>
        <taxon>Leotiomycetes incertae sedis</taxon>
        <taxon>Myxotrichaceae</taxon>
        <taxon>Oidiodendron</taxon>
    </lineage>
</organism>
<dbReference type="GO" id="GO:0005634">
    <property type="term" value="C:nucleus"/>
    <property type="evidence" value="ECO:0007669"/>
    <property type="project" value="UniProtKB-SubCell"/>
</dbReference>
<evidence type="ECO:0000259" key="7">
    <source>
        <dbReference type="PROSITE" id="PS50048"/>
    </source>
</evidence>
<dbReference type="InterPro" id="IPR036864">
    <property type="entry name" value="Zn2-C6_fun-type_DNA-bd_sf"/>
</dbReference>
<evidence type="ECO:0000256" key="5">
    <source>
        <dbReference type="ARBA" id="ARBA00023242"/>
    </source>
</evidence>
<dbReference type="EMBL" id="KN832870">
    <property type="protein sequence ID" value="KIN07301.1"/>
    <property type="molecule type" value="Genomic_DNA"/>
</dbReference>
<dbReference type="STRING" id="913774.A0A0C3HGH1"/>
<sequence length="593" mass="67158">MSEPNPADGMPVEERNHTVKEATLNRACDYCRGLKVRCFPDPGSSSSTCQRCARSNRACTYAAPQRRKQRKRTDARVAELEKEMKAMRSLLRLDTVDGNRAMEQAQQTEKNLRYGQDSFPDHIILSQELNDQNTTPNSQVTMDVSPPQIADREERDSVDRGLLTMASATELYNIFINELTPHYPTVTFPSHHTADELRRRRPTLFLAVMAAASGRTDPNLYSVLNAELLQIYASRAVITGEKSLELVQSMIITAVWYYPKDKFYQLKFYQYIHMAATIALDIGLGSKPASSSIKYQGPCNSTTVSSGIAGQSSQDTSPQSTEEESDDAMVDAKRTILVCYLICSGVAISLRRPNMLRFNSWMKQCTSFLENLPTATVFDRRLVARVRLQNIAEEFASLLSLEDPDDTSITLDSRTQLTLKAFERRLRVWKESQDPEVMNASTLMLYYHINILLHEIALRDDHPATDFKPPYFVDRFRPESRVKEKLTAPTIDAIMQCVTFSHDLLDTFMSLDVSTTRALPVYKFVMVCYSILILTKLSQSVENPTSEIGKILDHSSIALDSYTDRAITQFTKATGIEEFRVPSKFLFVLNCIR</sequence>
<dbReference type="InParanoid" id="A0A0C3HGH1"/>
<reference evidence="9" key="2">
    <citation type="submission" date="2015-01" db="EMBL/GenBank/DDBJ databases">
        <title>Evolutionary Origins and Diversification of the Mycorrhizal Mutualists.</title>
        <authorList>
            <consortium name="DOE Joint Genome Institute"/>
            <consortium name="Mycorrhizal Genomics Consortium"/>
            <person name="Kohler A."/>
            <person name="Kuo A."/>
            <person name="Nagy L.G."/>
            <person name="Floudas D."/>
            <person name="Copeland A."/>
            <person name="Barry K.W."/>
            <person name="Cichocki N."/>
            <person name="Veneault-Fourrey C."/>
            <person name="LaButti K."/>
            <person name="Lindquist E.A."/>
            <person name="Lipzen A."/>
            <person name="Lundell T."/>
            <person name="Morin E."/>
            <person name="Murat C."/>
            <person name="Riley R."/>
            <person name="Ohm R."/>
            <person name="Sun H."/>
            <person name="Tunlid A."/>
            <person name="Henrissat B."/>
            <person name="Grigoriev I.V."/>
            <person name="Hibbett D.S."/>
            <person name="Martin F."/>
        </authorList>
    </citation>
    <scope>NUCLEOTIDE SEQUENCE [LARGE SCALE GENOMIC DNA]</scope>
    <source>
        <strain evidence="9">Zn</strain>
    </source>
</reference>
<feature type="domain" description="Zn(2)-C6 fungal-type" evidence="7">
    <location>
        <begin position="27"/>
        <end position="61"/>
    </location>
</feature>
<dbReference type="Gene3D" id="4.10.240.10">
    <property type="entry name" value="Zn(2)-C6 fungal-type DNA-binding domain"/>
    <property type="match status" value="1"/>
</dbReference>
<keyword evidence="9" id="KW-1185">Reference proteome</keyword>
<dbReference type="Pfam" id="PF00172">
    <property type="entry name" value="Zn_clus"/>
    <property type="match status" value="1"/>
</dbReference>
<dbReference type="FunCoup" id="A0A0C3HGH1">
    <property type="interactions" value="231"/>
</dbReference>
<dbReference type="GO" id="GO:0000981">
    <property type="term" value="F:DNA-binding transcription factor activity, RNA polymerase II-specific"/>
    <property type="evidence" value="ECO:0007669"/>
    <property type="project" value="InterPro"/>
</dbReference>
<evidence type="ECO:0000256" key="4">
    <source>
        <dbReference type="ARBA" id="ARBA00023163"/>
    </source>
</evidence>
<evidence type="ECO:0000313" key="8">
    <source>
        <dbReference type="EMBL" id="KIN07301.1"/>
    </source>
</evidence>
<feature type="compositionally biased region" description="Polar residues" evidence="6">
    <location>
        <begin position="304"/>
        <end position="320"/>
    </location>
</feature>
<dbReference type="InterPro" id="IPR051089">
    <property type="entry name" value="prtT"/>
</dbReference>
<evidence type="ECO:0000256" key="6">
    <source>
        <dbReference type="SAM" id="MobiDB-lite"/>
    </source>
</evidence>
<reference evidence="8 9" key="1">
    <citation type="submission" date="2014-04" db="EMBL/GenBank/DDBJ databases">
        <authorList>
            <consortium name="DOE Joint Genome Institute"/>
            <person name="Kuo A."/>
            <person name="Martino E."/>
            <person name="Perotto S."/>
            <person name="Kohler A."/>
            <person name="Nagy L.G."/>
            <person name="Floudas D."/>
            <person name="Copeland A."/>
            <person name="Barry K.W."/>
            <person name="Cichocki N."/>
            <person name="Veneault-Fourrey C."/>
            <person name="LaButti K."/>
            <person name="Lindquist E.A."/>
            <person name="Lipzen A."/>
            <person name="Lundell T."/>
            <person name="Morin E."/>
            <person name="Murat C."/>
            <person name="Sun H."/>
            <person name="Tunlid A."/>
            <person name="Henrissat B."/>
            <person name="Grigoriev I.V."/>
            <person name="Hibbett D.S."/>
            <person name="Martin F."/>
            <person name="Nordberg H.P."/>
            <person name="Cantor M.N."/>
            <person name="Hua S.X."/>
        </authorList>
    </citation>
    <scope>NUCLEOTIDE SEQUENCE [LARGE SCALE GENOMIC DNA]</scope>
    <source>
        <strain evidence="8 9">Zn</strain>
    </source>
</reference>
<keyword evidence="5" id="KW-0539">Nucleus</keyword>
<keyword evidence="3" id="KW-0238">DNA-binding</keyword>
<proteinExistence type="predicted"/>
<dbReference type="CDD" id="cd12148">
    <property type="entry name" value="fungal_TF_MHR"/>
    <property type="match status" value="1"/>
</dbReference>
<feature type="region of interest" description="Disordered" evidence="6">
    <location>
        <begin position="304"/>
        <end position="326"/>
    </location>
</feature>
<protein>
    <recommendedName>
        <fullName evidence="7">Zn(2)-C6 fungal-type domain-containing protein</fullName>
    </recommendedName>
</protein>
<dbReference type="SMART" id="SM00066">
    <property type="entry name" value="GAL4"/>
    <property type="match status" value="1"/>
</dbReference>
<dbReference type="OrthoDB" id="5226580at2759"/>
<evidence type="ECO:0000256" key="2">
    <source>
        <dbReference type="ARBA" id="ARBA00023015"/>
    </source>
</evidence>
<dbReference type="PANTHER" id="PTHR31845:SF39">
    <property type="entry name" value="TRANSCRIPTION FACTOR PBCR-RELATED"/>
    <property type="match status" value="1"/>
</dbReference>
<accession>A0A0C3HGH1</accession>
<dbReference type="SUPFAM" id="SSF57701">
    <property type="entry name" value="Zn2/Cys6 DNA-binding domain"/>
    <property type="match status" value="1"/>
</dbReference>
<dbReference type="HOGENOM" id="CLU_006524_0_2_1"/>